<dbReference type="Proteomes" id="UP001153332">
    <property type="component" value="Unassembled WGS sequence"/>
</dbReference>
<reference evidence="1" key="1">
    <citation type="submission" date="2022-12" db="EMBL/GenBank/DDBJ databases">
        <title>Genome Sequence of Lasiodiplodia mahajangana.</title>
        <authorList>
            <person name="Buettner E."/>
        </authorList>
    </citation>
    <scope>NUCLEOTIDE SEQUENCE</scope>
    <source>
        <strain evidence="1">VT137</strain>
    </source>
</reference>
<name>A0ACC2JXU4_9PEZI</name>
<comment type="caution">
    <text evidence="1">The sequence shown here is derived from an EMBL/GenBank/DDBJ whole genome shotgun (WGS) entry which is preliminary data.</text>
</comment>
<proteinExistence type="predicted"/>
<dbReference type="EMBL" id="JAPUUL010000178">
    <property type="protein sequence ID" value="KAJ8132117.1"/>
    <property type="molecule type" value="Genomic_DNA"/>
</dbReference>
<gene>
    <name evidence="1" type="ORF">O1611_g1506</name>
</gene>
<evidence type="ECO:0000313" key="2">
    <source>
        <dbReference type="Proteomes" id="UP001153332"/>
    </source>
</evidence>
<organism evidence="1 2">
    <name type="scientific">Lasiodiplodia mahajangana</name>
    <dbReference type="NCBI Taxonomy" id="1108764"/>
    <lineage>
        <taxon>Eukaryota</taxon>
        <taxon>Fungi</taxon>
        <taxon>Dikarya</taxon>
        <taxon>Ascomycota</taxon>
        <taxon>Pezizomycotina</taxon>
        <taxon>Dothideomycetes</taxon>
        <taxon>Dothideomycetes incertae sedis</taxon>
        <taxon>Botryosphaeriales</taxon>
        <taxon>Botryosphaeriaceae</taxon>
        <taxon>Lasiodiplodia</taxon>
    </lineage>
</organism>
<keyword evidence="2" id="KW-1185">Reference proteome</keyword>
<protein>
    <submittedName>
        <fullName evidence="1">Uncharacterized protein</fullName>
    </submittedName>
</protein>
<accession>A0ACC2JXU4</accession>
<evidence type="ECO:0000313" key="1">
    <source>
        <dbReference type="EMBL" id="KAJ8132117.1"/>
    </source>
</evidence>
<sequence>MCWQTRFSSFYLKGSADPIADVESAAYAPDSGSSVAPNDHELYMQLIFGCSDDTLSRYPGLHSYCQYMEGHFGPLLDKSYASIWNAIGLPRPASARDCWALPIAVLQSLRSEEKQPSDVSIDTILDHLLKEGSIPSNRAFLQVAIFAVLCWSSFTLEPDLQERCDHPKLACRLQTRLDHGLDRCKRAVSVAFRGFKMPAWGRYVMRGTPQDLDDEELYEASLNISSLQMFGKIHIRWVSTMTAHLEFDPASRCLSVFRFPSLCALRALSGDDDISPVIRSIIEEFDPLPAEDTIHRYITLEQEILLSFRLLFGQSTESRKIARQELNGLRGNGTAFDHFLTVLCERKYKKGCLWWAKVDGELQGLPASAWPGSCLDSDDNLQERDVYSAVEDFPRLGHRLLRVQKFNMRQRPNRLRDLWRDRRNPLQWYTFWAVLVIGGVANIIALLQLIAAVVQIKG</sequence>